<evidence type="ECO:0000313" key="3">
    <source>
        <dbReference type="EMBL" id="KOS14981.1"/>
    </source>
</evidence>
<dbReference type="GO" id="GO:0005737">
    <property type="term" value="C:cytoplasm"/>
    <property type="evidence" value="ECO:0007669"/>
    <property type="project" value="TreeGrafter"/>
</dbReference>
<feature type="region of interest" description="Disordered" evidence="2">
    <location>
        <begin position="1"/>
        <end position="20"/>
    </location>
</feature>
<protein>
    <submittedName>
        <fullName evidence="3">Uncharacterized protein</fullName>
    </submittedName>
</protein>
<feature type="region of interest" description="Disordered" evidence="2">
    <location>
        <begin position="74"/>
        <end position="105"/>
    </location>
</feature>
<comment type="caution">
    <text evidence="3">The sequence shown here is derived from an EMBL/GenBank/DDBJ whole genome shotgun (WGS) entry which is preliminary data.</text>
</comment>
<feature type="compositionally biased region" description="Basic and acidic residues" evidence="2">
    <location>
        <begin position="75"/>
        <end position="87"/>
    </location>
</feature>
<proteinExistence type="inferred from homology"/>
<feature type="compositionally biased region" description="Polar residues" evidence="2">
    <location>
        <begin position="9"/>
        <end position="19"/>
    </location>
</feature>
<evidence type="ECO:0000256" key="2">
    <source>
        <dbReference type="SAM" id="MobiDB-lite"/>
    </source>
</evidence>
<comment type="similarity">
    <text evidence="1">Belongs to the CDC123 family.</text>
</comment>
<evidence type="ECO:0000313" key="4">
    <source>
        <dbReference type="Proteomes" id="UP000037751"/>
    </source>
</evidence>
<dbReference type="OrthoDB" id="360540at2759"/>
<dbReference type="STRING" id="77020.A0A0M8MWJ0"/>
<gene>
    <name evidence="3" type="ORF">Malapachy_0729</name>
</gene>
<dbReference type="Pfam" id="PF07065">
    <property type="entry name" value="D123"/>
    <property type="match status" value="1"/>
</dbReference>
<evidence type="ECO:0000256" key="1">
    <source>
        <dbReference type="ARBA" id="ARBA00011047"/>
    </source>
</evidence>
<keyword evidence="4" id="KW-1185">Reference proteome</keyword>
<name>A0A0M8MWJ0_9BASI</name>
<dbReference type="GeneID" id="28727118"/>
<dbReference type="InterPro" id="IPR009772">
    <property type="entry name" value="CDC123"/>
</dbReference>
<reference evidence="3 4" key="1">
    <citation type="submission" date="2015-07" db="EMBL/GenBank/DDBJ databases">
        <title>Draft Genome Sequence of Malassezia furfur CBS1878 and Malassezia pachydermatis CBS1879.</title>
        <authorList>
            <person name="Triana S."/>
            <person name="Ohm R."/>
            <person name="Gonzalez A."/>
            <person name="DeCock H."/>
            <person name="Restrepo S."/>
            <person name="Celis A."/>
        </authorList>
    </citation>
    <scope>NUCLEOTIDE SEQUENCE [LARGE SCALE GENOMIC DNA]</scope>
    <source>
        <strain evidence="3 4">CBS 1879</strain>
    </source>
</reference>
<dbReference type="RefSeq" id="XP_017992613.1">
    <property type="nucleotide sequence ID" value="XM_018135243.1"/>
</dbReference>
<dbReference type="PANTHER" id="PTHR15323:SF6">
    <property type="entry name" value="CELL DIVISION CYCLE PROTEIN 123 HOMOLOG"/>
    <property type="match status" value="1"/>
</dbReference>
<accession>A0A0M8MWJ0</accession>
<dbReference type="VEuPathDB" id="FungiDB:Malapachy_0729"/>
<dbReference type="AlphaFoldDB" id="A0A0M8MWJ0"/>
<organism evidence="3 4">
    <name type="scientific">Malassezia pachydermatis</name>
    <dbReference type="NCBI Taxonomy" id="77020"/>
    <lineage>
        <taxon>Eukaryota</taxon>
        <taxon>Fungi</taxon>
        <taxon>Dikarya</taxon>
        <taxon>Basidiomycota</taxon>
        <taxon>Ustilaginomycotina</taxon>
        <taxon>Malasseziomycetes</taxon>
        <taxon>Malasseziales</taxon>
        <taxon>Malasseziaceae</taxon>
        <taxon>Malassezia</taxon>
    </lineage>
</organism>
<dbReference type="EMBL" id="LGAV01000003">
    <property type="protein sequence ID" value="KOS14981.1"/>
    <property type="molecule type" value="Genomic_DNA"/>
</dbReference>
<sequence length="358" mass="40385">MTPVADDAQPTQRDSTTVQAPLTDATTALLATQYGTWYPALRAHTPKSMVLDVEEIQPEFVAWLDEDGLVLSDANDDRGPLRTVPRDEDLEVLSNPSEEEDEEDQGAYFPALNDKIRAVLDRYGAVFPKFNWSAPQDAAWIMPGNTLKCQSPNDIYLLLKSSDFAMKDLLQVRELASACEAQQRSDRPRLQLVLKKWFEMPRSHEFRCFVRDGLLVAACQRDMTFYEHLQAPSTQARIQAMLAQFYTEHISAVAPRDIVFDVYLTRNLDRGFLMDLNPWLPRTDPLLWSYDELASLEPKTPVPLRVLTSAAQASQALPTYSAHMVPSDVVDMSQGQNIAEFAQQWSSQLKEATAAEDD</sequence>
<dbReference type="Proteomes" id="UP000037751">
    <property type="component" value="Unassembled WGS sequence"/>
</dbReference>
<dbReference type="PANTHER" id="PTHR15323">
    <property type="entry name" value="D123 PROTEIN"/>
    <property type="match status" value="1"/>
</dbReference>